<reference evidence="1 2" key="1">
    <citation type="journal article" date="2012" name="Proc. Natl. Acad. Sci. U.S.A.">
        <title>Genome streamlining and chemical defense in a coral reef symbiosis.</title>
        <authorList>
            <person name="Kwan J.C."/>
            <person name="Donia M.S."/>
            <person name="Han A.W."/>
            <person name="Hirose E."/>
            <person name="Haygood M.G."/>
            <person name="Schmidt E.W."/>
        </authorList>
    </citation>
    <scope>NUCLEOTIDE SEQUENCE [LARGE SCALE GENOMIC DNA]</scope>
    <source>
        <strain evidence="1 2">L2</strain>
    </source>
</reference>
<keyword evidence="2" id="KW-1185">Reference proteome</keyword>
<sequence length="37" mass="4441">MLMQIISFSAVTLHFKIHLLNQFAFIRISIELYQYPN</sequence>
<evidence type="ECO:0000313" key="1">
    <source>
        <dbReference type="EMBL" id="AFX99300.1"/>
    </source>
</evidence>
<name>K7YI73_9PROT</name>
<dbReference type="AlphaFoldDB" id="K7YI73"/>
<evidence type="ECO:0000313" key="2">
    <source>
        <dbReference type="Proteomes" id="UP000010077"/>
    </source>
</evidence>
<organism evidence="1 2">
    <name type="scientific">Candidatus Endolissoclinum faulkneri L2</name>
    <dbReference type="NCBI Taxonomy" id="1193729"/>
    <lineage>
        <taxon>Bacteria</taxon>
        <taxon>Pseudomonadati</taxon>
        <taxon>Pseudomonadota</taxon>
        <taxon>Alphaproteobacteria</taxon>
        <taxon>Rhodospirillales</taxon>
        <taxon>Rhodospirillaceae</taxon>
        <taxon>Candidatus Endolissoclinum</taxon>
    </lineage>
</organism>
<dbReference type="EMBL" id="CP003539">
    <property type="protein sequence ID" value="AFX99300.1"/>
    <property type="molecule type" value="Genomic_DNA"/>
</dbReference>
<dbReference type="HOGENOM" id="CLU_3341699_0_0_5"/>
<proteinExistence type="predicted"/>
<gene>
    <name evidence="1" type="ORF">A1OE_1122</name>
</gene>
<dbReference type="Proteomes" id="UP000010077">
    <property type="component" value="Chromosome"/>
</dbReference>
<dbReference type="KEGG" id="thal:A1OE_1122"/>
<protein>
    <submittedName>
        <fullName evidence="1">Uncharacterized protein</fullName>
    </submittedName>
</protein>
<accession>K7YI73</accession>